<accession>A0ABU6XD99</accession>
<organism evidence="1 2">
    <name type="scientific">Stylosanthes scabra</name>
    <dbReference type="NCBI Taxonomy" id="79078"/>
    <lineage>
        <taxon>Eukaryota</taxon>
        <taxon>Viridiplantae</taxon>
        <taxon>Streptophyta</taxon>
        <taxon>Embryophyta</taxon>
        <taxon>Tracheophyta</taxon>
        <taxon>Spermatophyta</taxon>
        <taxon>Magnoliopsida</taxon>
        <taxon>eudicotyledons</taxon>
        <taxon>Gunneridae</taxon>
        <taxon>Pentapetalae</taxon>
        <taxon>rosids</taxon>
        <taxon>fabids</taxon>
        <taxon>Fabales</taxon>
        <taxon>Fabaceae</taxon>
        <taxon>Papilionoideae</taxon>
        <taxon>50 kb inversion clade</taxon>
        <taxon>dalbergioids sensu lato</taxon>
        <taxon>Dalbergieae</taxon>
        <taxon>Pterocarpus clade</taxon>
        <taxon>Stylosanthes</taxon>
    </lineage>
</organism>
<dbReference type="Proteomes" id="UP001341840">
    <property type="component" value="Unassembled WGS sequence"/>
</dbReference>
<comment type="caution">
    <text evidence="1">The sequence shown here is derived from an EMBL/GenBank/DDBJ whole genome shotgun (WGS) entry which is preliminary data.</text>
</comment>
<proteinExistence type="predicted"/>
<reference evidence="1 2" key="1">
    <citation type="journal article" date="2023" name="Plants (Basel)">
        <title>Bridging the Gap: Combining Genomics and Transcriptomics Approaches to Understand Stylosanthes scabra, an Orphan Legume from the Brazilian Caatinga.</title>
        <authorList>
            <person name="Ferreira-Neto J.R.C."/>
            <person name="da Silva M.D."/>
            <person name="Binneck E."/>
            <person name="de Melo N.F."/>
            <person name="da Silva R.H."/>
            <person name="de Melo A.L.T.M."/>
            <person name="Pandolfi V."/>
            <person name="Bustamante F.O."/>
            <person name="Brasileiro-Vidal A.C."/>
            <person name="Benko-Iseppon A.M."/>
        </authorList>
    </citation>
    <scope>NUCLEOTIDE SEQUENCE [LARGE SCALE GENOMIC DNA]</scope>
    <source>
        <tissue evidence="1">Leaves</tissue>
    </source>
</reference>
<name>A0ABU6XD99_9FABA</name>
<keyword evidence="2" id="KW-1185">Reference proteome</keyword>
<protein>
    <submittedName>
        <fullName evidence="1">Uncharacterized protein</fullName>
    </submittedName>
</protein>
<sequence length="124" mass="14777">MANLLRSRECPNTYQIYEKTYYEEDRVVEEPYGRLNNHHHHHNQPEVREQIQVLEYERVPKVIYEEIETDRVYSSNRHGHYSIAKQFYVSYPIAACNGFAAIFNNRRNNGRKTQNTMALHFAAS</sequence>
<evidence type="ECO:0000313" key="1">
    <source>
        <dbReference type="EMBL" id="MED6195356.1"/>
    </source>
</evidence>
<dbReference type="EMBL" id="JASCZI010211634">
    <property type="protein sequence ID" value="MED6195356.1"/>
    <property type="molecule type" value="Genomic_DNA"/>
</dbReference>
<evidence type="ECO:0000313" key="2">
    <source>
        <dbReference type="Proteomes" id="UP001341840"/>
    </source>
</evidence>
<gene>
    <name evidence="1" type="ORF">PIB30_037197</name>
</gene>